<keyword evidence="3 6" id="KW-0812">Transmembrane</keyword>
<sequence>MHRVSLTAKTTIKSQRYGRGIIMSISIIMMGFIIGGLVGVTGIGGPALLTPFLLTLGISPSVAVGTDLVYNSITKMFGISQHWKQKTINFRLVKYLAIGSIPSAIIAVVTIHFLPIFHYSREGIIKYILGYVLILAAISILIKAFFYNESTQNYFQRQTMVQKKSLTILIGAILGFIVGLISVGSGSLFAIAMIYLYQLRPSELVGTDITHAFLLVTVASILNMNLGNVDYLLLIHLLIGSIPGVILGSKFSTKIPVKPLQIFLAIIICISGLKLVIAY</sequence>
<evidence type="ECO:0000256" key="3">
    <source>
        <dbReference type="ARBA" id="ARBA00022692"/>
    </source>
</evidence>
<dbReference type="PANTHER" id="PTHR43701">
    <property type="entry name" value="MEMBRANE TRANSPORTER PROTEIN MJ0441-RELATED"/>
    <property type="match status" value="1"/>
</dbReference>
<protein>
    <recommendedName>
        <fullName evidence="6">Probable membrane transporter protein</fullName>
    </recommendedName>
</protein>
<keyword evidence="6" id="KW-1003">Cell membrane</keyword>
<comment type="subcellular location">
    <subcellularLocation>
        <location evidence="6">Cell membrane</location>
        <topology evidence="6">Multi-pass membrane protein</topology>
    </subcellularLocation>
    <subcellularLocation>
        <location evidence="1">Membrane</location>
        <topology evidence="1">Multi-pass membrane protein</topology>
    </subcellularLocation>
</comment>
<feature type="transmembrane region" description="Helical" evidence="6">
    <location>
        <begin position="92"/>
        <end position="118"/>
    </location>
</feature>
<organism evidence="7">
    <name type="scientific">Bacillus mycoides</name>
    <dbReference type="NCBI Taxonomy" id="1405"/>
    <lineage>
        <taxon>Bacteria</taxon>
        <taxon>Bacillati</taxon>
        <taxon>Bacillota</taxon>
        <taxon>Bacilli</taxon>
        <taxon>Bacillales</taxon>
        <taxon>Bacillaceae</taxon>
        <taxon>Bacillus</taxon>
        <taxon>Bacillus cereus group</taxon>
    </lineage>
</organism>
<dbReference type="PANTHER" id="PTHR43701:SF2">
    <property type="entry name" value="MEMBRANE TRANSPORTER PROTEIN YJNA-RELATED"/>
    <property type="match status" value="1"/>
</dbReference>
<evidence type="ECO:0000256" key="1">
    <source>
        <dbReference type="ARBA" id="ARBA00004141"/>
    </source>
</evidence>
<dbReference type="HOGENOM" id="CLU_045498_1_0_9"/>
<feature type="transmembrane region" description="Helical" evidence="6">
    <location>
        <begin position="124"/>
        <end position="146"/>
    </location>
</feature>
<feature type="transmembrane region" description="Helical" evidence="6">
    <location>
        <begin position="49"/>
        <end position="71"/>
    </location>
</feature>
<evidence type="ECO:0000256" key="5">
    <source>
        <dbReference type="ARBA" id="ARBA00023136"/>
    </source>
</evidence>
<feature type="transmembrane region" description="Helical" evidence="6">
    <location>
        <begin position="21"/>
        <end position="43"/>
    </location>
</feature>
<comment type="caution">
    <text evidence="7">The sequence shown here is derived from an EMBL/GenBank/DDBJ whole genome shotgun (WGS) entry which is preliminary data.</text>
</comment>
<accession>C2XVY3</accession>
<dbReference type="AlphaFoldDB" id="C2XVY3"/>
<keyword evidence="4 6" id="KW-1133">Transmembrane helix</keyword>
<dbReference type="EMBL" id="ACMP01000083">
    <property type="protein sequence ID" value="EEL70044.1"/>
    <property type="molecule type" value="Genomic_DNA"/>
</dbReference>
<evidence type="ECO:0000256" key="6">
    <source>
        <dbReference type="RuleBase" id="RU363041"/>
    </source>
</evidence>
<evidence type="ECO:0000313" key="7">
    <source>
        <dbReference type="EMBL" id="EEL70044.1"/>
    </source>
</evidence>
<dbReference type="GO" id="GO:0005886">
    <property type="term" value="C:plasma membrane"/>
    <property type="evidence" value="ECO:0007669"/>
    <property type="project" value="UniProtKB-SubCell"/>
</dbReference>
<evidence type="ECO:0000256" key="4">
    <source>
        <dbReference type="ARBA" id="ARBA00022989"/>
    </source>
</evidence>
<name>C2XVY3_BACMY</name>
<gene>
    <name evidence="7" type="ORF">bcere0026_28590</name>
</gene>
<reference evidence="7" key="1">
    <citation type="journal article" date="2012" name="Genome Res.">
        <title>Genomic characterization of the Bacillus cereus sensu lato species: Backdrop to the evolution of Bacillus anthracis.</title>
        <authorList>
            <person name="Zwick M.E."/>
            <person name="Joseph S.J."/>
            <person name="Didelot X."/>
            <person name="Chen P.E."/>
            <person name="Bishop-Lilly K.A."/>
            <person name="Stewart A.C."/>
            <person name="Willner K."/>
            <person name="Nolan N."/>
            <person name="Lentz S."/>
            <person name="Thomason M.K."/>
            <person name="Sozhamannan S."/>
            <person name="Mateczun A.J."/>
            <person name="Du L."/>
            <person name="Read T.D."/>
        </authorList>
    </citation>
    <scope>NUCLEOTIDE SEQUENCE [LARGE SCALE GENOMIC DNA]</scope>
    <source>
        <strain evidence="7">AH603</strain>
    </source>
</reference>
<dbReference type="Pfam" id="PF01925">
    <property type="entry name" value="TauE"/>
    <property type="match status" value="1"/>
</dbReference>
<feature type="transmembrane region" description="Helical" evidence="6">
    <location>
        <begin position="231"/>
        <end position="248"/>
    </location>
</feature>
<evidence type="ECO:0000256" key="2">
    <source>
        <dbReference type="ARBA" id="ARBA00009142"/>
    </source>
</evidence>
<feature type="transmembrane region" description="Helical" evidence="6">
    <location>
        <begin position="260"/>
        <end position="277"/>
    </location>
</feature>
<feature type="transmembrane region" description="Helical" evidence="6">
    <location>
        <begin position="209"/>
        <end position="226"/>
    </location>
</feature>
<dbReference type="Proteomes" id="UP000001753">
    <property type="component" value="Chromosome"/>
</dbReference>
<comment type="similarity">
    <text evidence="2 6">Belongs to the 4-toluene sulfonate uptake permease (TSUP) (TC 2.A.102) family.</text>
</comment>
<keyword evidence="5 6" id="KW-0472">Membrane</keyword>
<feature type="transmembrane region" description="Helical" evidence="6">
    <location>
        <begin position="166"/>
        <end position="197"/>
    </location>
</feature>
<proteinExistence type="inferred from homology"/>
<dbReference type="InterPro" id="IPR051598">
    <property type="entry name" value="TSUP/Inactive_protease-like"/>
</dbReference>
<dbReference type="InterPro" id="IPR002781">
    <property type="entry name" value="TM_pro_TauE-like"/>
</dbReference>